<organism evidence="1 2">
    <name type="scientific">Vermiconidia calcicola</name>
    <dbReference type="NCBI Taxonomy" id="1690605"/>
    <lineage>
        <taxon>Eukaryota</taxon>
        <taxon>Fungi</taxon>
        <taxon>Dikarya</taxon>
        <taxon>Ascomycota</taxon>
        <taxon>Pezizomycotina</taxon>
        <taxon>Dothideomycetes</taxon>
        <taxon>Dothideomycetidae</taxon>
        <taxon>Mycosphaerellales</taxon>
        <taxon>Extremaceae</taxon>
        <taxon>Vermiconidia</taxon>
    </lineage>
</organism>
<evidence type="ECO:0000313" key="2">
    <source>
        <dbReference type="Proteomes" id="UP001281147"/>
    </source>
</evidence>
<comment type="caution">
    <text evidence="1">The sequence shown here is derived from an EMBL/GenBank/DDBJ whole genome shotgun (WGS) entry which is preliminary data.</text>
</comment>
<gene>
    <name evidence="1" type="ORF">LTR37_010377</name>
</gene>
<keyword evidence="2" id="KW-1185">Reference proteome</keyword>
<evidence type="ECO:0000313" key="1">
    <source>
        <dbReference type="EMBL" id="KAK3710311.1"/>
    </source>
</evidence>
<reference evidence="1" key="1">
    <citation type="submission" date="2023-07" db="EMBL/GenBank/DDBJ databases">
        <title>Black Yeasts Isolated from many extreme environments.</title>
        <authorList>
            <person name="Coleine C."/>
            <person name="Stajich J.E."/>
            <person name="Selbmann L."/>
        </authorList>
    </citation>
    <scope>NUCLEOTIDE SEQUENCE</scope>
    <source>
        <strain evidence="1">CCFEE 5714</strain>
    </source>
</reference>
<name>A0ACC3N6S0_9PEZI</name>
<sequence>MTPSRQPTARAFNAGQSHRFHEKRTKQLQKQKRADLSETWTTFYGVQSMKYVDRPTIGISIYRLHKLN</sequence>
<proteinExistence type="predicted"/>
<protein>
    <submittedName>
        <fullName evidence="1">Uncharacterized protein</fullName>
    </submittedName>
</protein>
<accession>A0ACC3N6S0</accession>
<dbReference type="EMBL" id="JAUTXU010000085">
    <property type="protein sequence ID" value="KAK3710311.1"/>
    <property type="molecule type" value="Genomic_DNA"/>
</dbReference>
<dbReference type="Proteomes" id="UP001281147">
    <property type="component" value="Unassembled WGS sequence"/>
</dbReference>